<organism evidence="1">
    <name type="scientific">uncultured Caudovirales phage</name>
    <dbReference type="NCBI Taxonomy" id="2100421"/>
    <lineage>
        <taxon>Viruses</taxon>
        <taxon>Duplodnaviria</taxon>
        <taxon>Heunggongvirae</taxon>
        <taxon>Uroviricota</taxon>
        <taxon>Caudoviricetes</taxon>
        <taxon>Peduoviridae</taxon>
        <taxon>Maltschvirus</taxon>
        <taxon>Maltschvirus maltsch</taxon>
    </lineage>
</organism>
<dbReference type="EMBL" id="LR797253">
    <property type="protein sequence ID" value="CAB4197191.1"/>
    <property type="molecule type" value="Genomic_DNA"/>
</dbReference>
<gene>
    <name evidence="1" type="ORF">UFOVP1304_65</name>
</gene>
<sequence length="70" mass="7964">MTVYKACKSYGELEADAQCFKREADFYYKELEKSEADVLRLRQALKHVVNCFPDMPLVGLQTAEMALGEA</sequence>
<name>A0A6J5RUG3_9CAUD</name>
<protein>
    <submittedName>
        <fullName evidence="1">Uncharacterized protein</fullName>
    </submittedName>
</protein>
<evidence type="ECO:0000313" key="1">
    <source>
        <dbReference type="EMBL" id="CAB4197191.1"/>
    </source>
</evidence>
<accession>A0A6J5RUG3</accession>
<proteinExistence type="predicted"/>
<reference evidence="1" key="1">
    <citation type="submission" date="2020-05" db="EMBL/GenBank/DDBJ databases">
        <authorList>
            <person name="Chiriac C."/>
            <person name="Salcher M."/>
            <person name="Ghai R."/>
            <person name="Kavagutti S V."/>
        </authorList>
    </citation>
    <scope>NUCLEOTIDE SEQUENCE</scope>
</reference>